<comment type="caution">
    <text evidence="1">The sequence shown here is derived from an EMBL/GenBank/DDBJ whole genome shotgun (WGS) entry which is preliminary data.</text>
</comment>
<evidence type="ECO:0000313" key="2">
    <source>
        <dbReference type="Proteomes" id="UP000197619"/>
    </source>
</evidence>
<dbReference type="GO" id="GO:0005576">
    <property type="term" value="C:extracellular region"/>
    <property type="evidence" value="ECO:0007669"/>
    <property type="project" value="InterPro"/>
</dbReference>
<dbReference type="PROSITE" id="PS00261">
    <property type="entry name" value="GLYCO_HORMONE_BETA_1"/>
    <property type="match status" value="1"/>
</dbReference>
<evidence type="ECO:0000313" key="1">
    <source>
        <dbReference type="EMBL" id="OWK64013.1"/>
    </source>
</evidence>
<reference evidence="1 2" key="1">
    <citation type="submission" date="2017-05" db="EMBL/GenBank/DDBJ databases">
        <title>Genome of assembly of the Bengalese finch, Lonchura striata domestica.</title>
        <authorList>
            <person name="Colquitt B.M."/>
            <person name="Brainard M.S."/>
        </authorList>
    </citation>
    <scope>NUCLEOTIDE SEQUENCE [LARGE SCALE GENOMIC DNA]</scope>
    <source>
        <strain evidence="1">White83orange57</strain>
    </source>
</reference>
<dbReference type="Proteomes" id="UP000197619">
    <property type="component" value="Unassembled WGS sequence"/>
</dbReference>
<dbReference type="EMBL" id="MUZQ01000007">
    <property type="protein sequence ID" value="OWK64013.1"/>
    <property type="molecule type" value="Genomic_DNA"/>
</dbReference>
<gene>
    <name evidence="1" type="ORF">RLOC_00011984</name>
</gene>
<keyword evidence="2" id="KW-1185">Reference proteome</keyword>
<accession>A0A218VDH0</accession>
<dbReference type="InterPro" id="IPR018245">
    <property type="entry name" value="Gonadotropin_bsu_CS"/>
</dbReference>
<proteinExistence type="predicted"/>
<sequence length="56" mass="5786">MIAHEPCSLGLSNPAVFPGKCGGYCASQNTVCRKAATAPCFTFSNAHSNSPGTLRL</sequence>
<feature type="non-terminal residue" evidence="1">
    <location>
        <position position="56"/>
    </location>
</feature>
<protein>
    <submittedName>
        <fullName evidence="1">Uncharacterized protein</fullName>
    </submittedName>
</protein>
<dbReference type="GO" id="GO:0005179">
    <property type="term" value="F:hormone activity"/>
    <property type="evidence" value="ECO:0007669"/>
    <property type="project" value="InterPro"/>
</dbReference>
<organism evidence="1 2">
    <name type="scientific">Lonchura striata</name>
    <name type="common">white-rumped munia</name>
    <dbReference type="NCBI Taxonomy" id="40157"/>
    <lineage>
        <taxon>Eukaryota</taxon>
        <taxon>Metazoa</taxon>
        <taxon>Chordata</taxon>
        <taxon>Craniata</taxon>
        <taxon>Vertebrata</taxon>
        <taxon>Euteleostomi</taxon>
        <taxon>Archelosauria</taxon>
        <taxon>Archosauria</taxon>
        <taxon>Dinosauria</taxon>
        <taxon>Saurischia</taxon>
        <taxon>Theropoda</taxon>
        <taxon>Coelurosauria</taxon>
        <taxon>Aves</taxon>
        <taxon>Neognathae</taxon>
        <taxon>Neoaves</taxon>
        <taxon>Telluraves</taxon>
        <taxon>Australaves</taxon>
        <taxon>Passeriformes</taxon>
        <taxon>Passeroidea</taxon>
        <taxon>Estrildidae</taxon>
        <taxon>Estrildinae</taxon>
        <taxon>Lonchura</taxon>
    </lineage>
</organism>
<dbReference type="AlphaFoldDB" id="A0A218VDH0"/>
<name>A0A218VDH0_9PASE</name>